<dbReference type="OrthoDB" id="205469at2157"/>
<accession>M0CW31</accession>
<feature type="compositionally biased region" description="Low complexity" evidence="1">
    <location>
        <begin position="47"/>
        <end position="57"/>
    </location>
</feature>
<gene>
    <name evidence="2" type="ORF">C475_07986</name>
</gene>
<proteinExistence type="predicted"/>
<protein>
    <submittedName>
        <fullName evidence="2">Uncharacterized protein</fullName>
    </submittedName>
</protein>
<dbReference type="eggNOG" id="arCOG02081">
    <property type="taxonomic scope" value="Archaea"/>
</dbReference>
<evidence type="ECO:0000256" key="1">
    <source>
        <dbReference type="SAM" id="MobiDB-lite"/>
    </source>
</evidence>
<dbReference type="AlphaFoldDB" id="M0CW31"/>
<name>M0CW31_9EURY</name>
<reference evidence="2 3" key="1">
    <citation type="journal article" date="2014" name="PLoS Genet.">
        <title>Phylogenetically driven sequencing of extremely halophilic archaea reveals strategies for static and dynamic osmo-response.</title>
        <authorList>
            <person name="Becker E.A."/>
            <person name="Seitzer P.M."/>
            <person name="Tritt A."/>
            <person name="Larsen D."/>
            <person name="Krusor M."/>
            <person name="Yao A.I."/>
            <person name="Wu D."/>
            <person name="Madern D."/>
            <person name="Eisen J.A."/>
            <person name="Darling A.E."/>
            <person name="Facciotti M.T."/>
        </authorList>
    </citation>
    <scope>NUCLEOTIDE SEQUENCE [LARGE SCALE GENOMIC DNA]</scope>
    <source>
        <strain evidence="2 3">2-9-1</strain>
    </source>
</reference>
<feature type="region of interest" description="Disordered" evidence="1">
    <location>
        <begin position="38"/>
        <end position="74"/>
    </location>
</feature>
<evidence type="ECO:0000313" key="2">
    <source>
        <dbReference type="EMBL" id="ELZ26858.1"/>
    </source>
</evidence>
<dbReference type="Proteomes" id="UP000011626">
    <property type="component" value="Unassembled WGS sequence"/>
</dbReference>
<organism evidence="2 3">
    <name type="scientific">Halosimplex carlsbadense 2-9-1</name>
    <dbReference type="NCBI Taxonomy" id="797114"/>
    <lineage>
        <taxon>Archaea</taxon>
        <taxon>Methanobacteriati</taxon>
        <taxon>Methanobacteriota</taxon>
        <taxon>Stenosarchaea group</taxon>
        <taxon>Halobacteria</taxon>
        <taxon>Halobacteriales</taxon>
        <taxon>Haloarculaceae</taxon>
        <taxon>Halosimplex</taxon>
    </lineage>
</organism>
<evidence type="ECO:0000313" key="3">
    <source>
        <dbReference type="Proteomes" id="UP000011626"/>
    </source>
</evidence>
<keyword evidence="3" id="KW-1185">Reference proteome</keyword>
<dbReference type="RefSeq" id="WP_006883273.1">
    <property type="nucleotide sequence ID" value="NZ_AOIU01000018.1"/>
</dbReference>
<sequence length="184" mass="19562">MTRSDRETAADTSTSSPISTAVALALAASLAWAGVAAAGFAGPGEPPADGADSDAASPTPRVPNESETPRANGTDAVALDVQEIRNCGDRCRRVTANVTNNGTETLRNVTAQTRIYASDSRIWGRNYSFGNLSANASAERTARIELSLPELLRVARNDGRVRIKTTVRWDGGNATFTERRRVLD</sequence>
<dbReference type="EMBL" id="AOIU01000018">
    <property type="protein sequence ID" value="ELZ26858.1"/>
    <property type="molecule type" value="Genomic_DNA"/>
</dbReference>
<comment type="caution">
    <text evidence="2">The sequence shown here is derived from an EMBL/GenBank/DDBJ whole genome shotgun (WGS) entry which is preliminary data.</text>
</comment>